<accession>A0A8B6D7C5</accession>
<keyword evidence="1" id="KW-0479">Metal-binding</keyword>
<dbReference type="InterPro" id="IPR050329">
    <property type="entry name" value="GLI_C2H2-zinc-finger"/>
</dbReference>
<dbReference type="GO" id="GO:0000978">
    <property type="term" value="F:RNA polymerase II cis-regulatory region sequence-specific DNA binding"/>
    <property type="evidence" value="ECO:0007669"/>
    <property type="project" value="TreeGrafter"/>
</dbReference>
<dbReference type="GO" id="GO:0000122">
    <property type="term" value="P:negative regulation of transcription by RNA polymerase II"/>
    <property type="evidence" value="ECO:0007669"/>
    <property type="project" value="TreeGrafter"/>
</dbReference>
<evidence type="ECO:0000256" key="1">
    <source>
        <dbReference type="ARBA" id="ARBA00022723"/>
    </source>
</evidence>
<feature type="compositionally biased region" description="Polar residues" evidence="6">
    <location>
        <begin position="506"/>
        <end position="515"/>
    </location>
</feature>
<dbReference type="InterPro" id="IPR013087">
    <property type="entry name" value="Znf_C2H2_type"/>
</dbReference>
<gene>
    <name evidence="8" type="ORF">MGAL_10B000946</name>
</gene>
<dbReference type="FunFam" id="3.30.160.60:FF:000125">
    <property type="entry name" value="Putative zinc finger protein 143"/>
    <property type="match status" value="1"/>
</dbReference>
<feature type="region of interest" description="Disordered" evidence="6">
    <location>
        <begin position="272"/>
        <end position="298"/>
    </location>
</feature>
<dbReference type="PROSITE" id="PS50157">
    <property type="entry name" value="ZINC_FINGER_C2H2_2"/>
    <property type="match status" value="4"/>
</dbReference>
<feature type="region of interest" description="Disordered" evidence="6">
    <location>
        <begin position="435"/>
        <end position="487"/>
    </location>
</feature>
<dbReference type="GO" id="GO:0008270">
    <property type="term" value="F:zinc ion binding"/>
    <property type="evidence" value="ECO:0007669"/>
    <property type="project" value="UniProtKB-KW"/>
</dbReference>
<keyword evidence="3 5" id="KW-0863">Zinc-finger</keyword>
<keyword evidence="9" id="KW-1185">Reference proteome</keyword>
<evidence type="ECO:0000256" key="6">
    <source>
        <dbReference type="SAM" id="MobiDB-lite"/>
    </source>
</evidence>
<dbReference type="FunFam" id="3.30.160.60:FF:000233">
    <property type="entry name" value="Putative zinc finger protein 362"/>
    <property type="match status" value="1"/>
</dbReference>
<dbReference type="EMBL" id="UYJE01002876">
    <property type="protein sequence ID" value="VDI14540.1"/>
    <property type="molecule type" value="Genomic_DNA"/>
</dbReference>
<sequence>MDPWFENFKLMLTYWLMSNRDPTMAEAALTSRMAQPYLQSAGMDMQPSTTSNQNITAGNFPIPTSVHHRPPTPSQYHRQDSDLQRQHITSSDLIPNGTAHHDLQVQPESTTQLDRNHLCPTCSKGFKSKQQLAQHSLVHTNIRKYVCSYCDKAFKQLCHLQQHVRIHTGEKPYRCSFEGCDRAFAQMANLHHHMRNHDEHLKKSQTKQFQCMICHRAYTNESSLKSHMLKMHVHLKSIDGVQSDLINRIHKPKPTRLPSNGMSGTIDLTSEERDVNSGDRMDDRRADNFRFTNSPPLDRALHQRNDEVARFAHLAVAKRFDQTKTNEFRFNNKGPESMEIDNRGDNYRFTDKRLDERDAHRAADNFRQSVDRLDTQRADFRFPDKNANDRLQDQQPENYRLSEENLIVRAMMSRDQQNLVSNNTSSLSPADTQIRGQEVNNRSNVNLADNSRNRNGRLSFPPMMPFDSPRVDFFQRPPPLGSQSPRANSFINDIQQFNKLNGHGSLPSNHSSQRSTFDHMPQATNHISSSSSSFVSQQPM</sequence>
<feature type="region of interest" description="Disordered" evidence="6">
    <location>
        <begin position="499"/>
        <end position="540"/>
    </location>
</feature>
<dbReference type="GO" id="GO:0045944">
    <property type="term" value="P:positive regulation of transcription by RNA polymerase II"/>
    <property type="evidence" value="ECO:0007669"/>
    <property type="project" value="UniProtKB-ARBA"/>
</dbReference>
<dbReference type="GO" id="GO:0000981">
    <property type="term" value="F:DNA-binding transcription factor activity, RNA polymerase II-specific"/>
    <property type="evidence" value="ECO:0007669"/>
    <property type="project" value="TreeGrafter"/>
</dbReference>
<evidence type="ECO:0000256" key="3">
    <source>
        <dbReference type="ARBA" id="ARBA00022771"/>
    </source>
</evidence>
<dbReference type="PANTHER" id="PTHR19818:SF139">
    <property type="entry name" value="PAIR-RULE PROTEIN ODD-PAIRED"/>
    <property type="match status" value="1"/>
</dbReference>
<protein>
    <recommendedName>
        <fullName evidence="7">C2H2-type domain-containing protein</fullName>
    </recommendedName>
</protein>
<evidence type="ECO:0000259" key="7">
    <source>
        <dbReference type="PROSITE" id="PS50157"/>
    </source>
</evidence>
<feature type="domain" description="C2H2-type" evidence="7">
    <location>
        <begin position="145"/>
        <end position="172"/>
    </location>
</feature>
<feature type="compositionally biased region" description="Polar residues" evidence="6">
    <location>
        <begin position="435"/>
        <end position="450"/>
    </location>
</feature>
<dbReference type="InterPro" id="IPR036236">
    <property type="entry name" value="Znf_C2H2_sf"/>
</dbReference>
<dbReference type="PROSITE" id="PS00028">
    <property type="entry name" value="ZINC_FINGER_C2H2_1"/>
    <property type="match status" value="4"/>
</dbReference>
<keyword evidence="2" id="KW-0677">Repeat</keyword>
<evidence type="ECO:0000313" key="8">
    <source>
        <dbReference type="EMBL" id="VDI14540.1"/>
    </source>
</evidence>
<organism evidence="8 9">
    <name type="scientific">Mytilus galloprovincialis</name>
    <name type="common">Mediterranean mussel</name>
    <dbReference type="NCBI Taxonomy" id="29158"/>
    <lineage>
        <taxon>Eukaryota</taxon>
        <taxon>Metazoa</taxon>
        <taxon>Spiralia</taxon>
        <taxon>Lophotrochozoa</taxon>
        <taxon>Mollusca</taxon>
        <taxon>Bivalvia</taxon>
        <taxon>Autobranchia</taxon>
        <taxon>Pteriomorphia</taxon>
        <taxon>Mytilida</taxon>
        <taxon>Mytiloidea</taxon>
        <taxon>Mytilidae</taxon>
        <taxon>Mytilinae</taxon>
        <taxon>Mytilus</taxon>
    </lineage>
</organism>
<feature type="domain" description="C2H2-type" evidence="7">
    <location>
        <begin position="173"/>
        <end position="197"/>
    </location>
</feature>
<dbReference type="Pfam" id="PF00096">
    <property type="entry name" value="zf-C2H2"/>
    <property type="match status" value="3"/>
</dbReference>
<dbReference type="Gene3D" id="3.30.160.60">
    <property type="entry name" value="Classic Zinc Finger"/>
    <property type="match status" value="3"/>
</dbReference>
<dbReference type="PANTHER" id="PTHR19818">
    <property type="entry name" value="ZINC FINGER PROTEIN ZIC AND GLI"/>
    <property type="match status" value="1"/>
</dbReference>
<proteinExistence type="predicted"/>
<evidence type="ECO:0000313" key="9">
    <source>
        <dbReference type="Proteomes" id="UP000596742"/>
    </source>
</evidence>
<dbReference type="SUPFAM" id="SSF57667">
    <property type="entry name" value="beta-beta-alpha zinc fingers"/>
    <property type="match status" value="2"/>
</dbReference>
<reference evidence="8" key="1">
    <citation type="submission" date="2018-11" db="EMBL/GenBank/DDBJ databases">
        <authorList>
            <person name="Alioto T."/>
            <person name="Alioto T."/>
        </authorList>
    </citation>
    <scope>NUCLEOTIDE SEQUENCE</scope>
</reference>
<evidence type="ECO:0000256" key="2">
    <source>
        <dbReference type="ARBA" id="ARBA00022737"/>
    </source>
</evidence>
<dbReference type="SMART" id="SM00355">
    <property type="entry name" value="ZnF_C2H2"/>
    <property type="match status" value="4"/>
</dbReference>
<evidence type="ECO:0000256" key="5">
    <source>
        <dbReference type="PROSITE-ProRule" id="PRU00042"/>
    </source>
</evidence>
<feature type="domain" description="C2H2-type" evidence="7">
    <location>
        <begin position="209"/>
        <end position="237"/>
    </location>
</feature>
<dbReference type="AlphaFoldDB" id="A0A8B6D7C5"/>
<dbReference type="Proteomes" id="UP000596742">
    <property type="component" value="Unassembled WGS sequence"/>
</dbReference>
<feature type="compositionally biased region" description="Basic and acidic residues" evidence="6">
    <location>
        <begin position="272"/>
        <end position="288"/>
    </location>
</feature>
<evidence type="ECO:0000256" key="4">
    <source>
        <dbReference type="ARBA" id="ARBA00022833"/>
    </source>
</evidence>
<dbReference type="OrthoDB" id="5305647at2759"/>
<keyword evidence="4" id="KW-0862">Zinc</keyword>
<dbReference type="GO" id="GO:0005634">
    <property type="term" value="C:nucleus"/>
    <property type="evidence" value="ECO:0007669"/>
    <property type="project" value="UniProtKB-ARBA"/>
</dbReference>
<name>A0A8B6D7C5_MYTGA</name>
<feature type="domain" description="C2H2-type" evidence="7">
    <location>
        <begin position="117"/>
        <end position="144"/>
    </location>
</feature>
<comment type="caution">
    <text evidence="8">The sequence shown here is derived from an EMBL/GenBank/DDBJ whole genome shotgun (WGS) entry which is preliminary data.</text>
</comment>